<sequence length="62" mass="7115">SHLHRLPVDATNQSESYEKKDYLDEKYHGGSQQHASETARETEHARQRKSPLLHLCVDIESG</sequence>
<gene>
    <name evidence="2" type="ORF">PMAYCL1PPCAC_01000</name>
</gene>
<name>A0AAN4Z3X8_9BILA</name>
<accession>A0AAN4Z3X8</accession>
<evidence type="ECO:0000313" key="2">
    <source>
        <dbReference type="EMBL" id="GMR30805.1"/>
    </source>
</evidence>
<evidence type="ECO:0000313" key="3">
    <source>
        <dbReference type="Proteomes" id="UP001328107"/>
    </source>
</evidence>
<keyword evidence="3" id="KW-1185">Reference proteome</keyword>
<protein>
    <submittedName>
        <fullName evidence="2">Uncharacterized protein</fullName>
    </submittedName>
</protein>
<dbReference type="EMBL" id="BTRK01000001">
    <property type="protein sequence ID" value="GMR30805.1"/>
    <property type="molecule type" value="Genomic_DNA"/>
</dbReference>
<organism evidence="2 3">
    <name type="scientific">Pristionchus mayeri</name>
    <dbReference type="NCBI Taxonomy" id="1317129"/>
    <lineage>
        <taxon>Eukaryota</taxon>
        <taxon>Metazoa</taxon>
        <taxon>Ecdysozoa</taxon>
        <taxon>Nematoda</taxon>
        <taxon>Chromadorea</taxon>
        <taxon>Rhabditida</taxon>
        <taxon>Rhabditina</taxon>
        <taxon>Diplogasteromorpha</taxon>
        <taxon>Diplogasteroidea</taxon>
        <taxon>Neodiplogasteridae</taxon>
        <taxon>Pristionchus</taxon>
    </lineage>
</organism>
<evidence type="ECO:0000256" key="1">
    <source>
        <dbReference type="SAM" id="MobiDB-lite"/>
    </source>
</evidence>
<dbReference type="AlphaFoldDB" id="A0AAN4Z3X8"/>
<feature type="region of interest" description="Disordered" evidence="1">
    <location>
        <begin position="1"/>
        <end position="62"/>
    </location>
</feature>
<dbReference type="Proteomes" id="UP001328107">
    <property type="component" value="Unassembled WGS sequence"/>
</dbReference>
<feature type="non-terminal residue" evidence="2">
    <location>
        <position position="1"/>
    </location>
</feature>
<feature type="compositionally biased region" description="Basic and acidic residues" evidence="1">
    <location>
        <begin position="16"/>
        <end position="28"/>
    </location>
</feature>
<reference evidence="3" key="1">
    <citation type="submission" date="2022-10" db="EMBL/GenBank/DDBJ databases">
        <title>Genome assembly of Pristionchus species.</title>
        <authorList>
            <person name="Yoshida K."/>
            <person name="Sommer R.J."/>
        </authorList>
    </citation>
    <scope>NUCLEOTIDE SEQUENCE [LARGE SCALE GENOMIC DNA]</scope>
    <source>
        <strain evidence="3">RS5460</strain>
    </source>
</reference>
<proteinExistence type="predicted"/>
<comment type="caution">
    <text evidence="2">The sequence shown here is derived from an EMBL/GenBank/DDBJ whole genome shotgun (WGS) entry which is preliminary data.</text>
</comment>